<dbReference type="AlphaFoldDB" id="A0A1X0IQY3"/>
<dbReference type="OrthoDB" id="4449798at2"/>
<dbReference type="PANTHER" id="PTHR43157">
    <property type="entry name" value="PHOSPHATIDYLINOSITOL-GLYCAN BIOSYNTHESIS CLASS F PROTEIN-RELATED"/>
    <property type="match status" value="1"/>
</dbReference>
<dbReference type="PRINTS" id="PR00081">
    <property type="entry name" value="GDHRDH"/>
</dbReference>
<name>A0A1X0IQY3_MYCRH</name>
<evidence type="ECO:0000313" key="3">
    <source>
        <dbReference type="EMBL" id="ORB50496.1"/>
    </source>
</evidence>
<dbReference type="PANTHER" id="PTHR43157:SF31">
    <property type="entry name" value="PHOSPHATIDYLINOSITOL-GLYCAN BIOSYNTHESIS CLASS F PROTEIN"/>
    <property type="match status" value="1"/>
</dbReference>
<accession>A0A1X0IQY3</accession>
<dbReference type="SUPFAM" id="SSF51735">
    <property type="entry name" value="NAD(P)-binding Rossmann-fold domains"/>
    <property type="match status" value="1"/>
</dbReference>
<keyword evidence="1" id="KW-0560">Oxidoreductase</keyword>
<dbReference type="PROSITE" id="PS51257">
    <property type="entry name" value="PROKAR_LIPOPROTEIN"/>
    <property type="match status" value="1"/>
</dbReference>
<comment type="similarity">
    <text evidence="2">Belongs to the short-chain dehydrogenases/reductases (SDR) family.</text>
</comment>
<dbReference type="EMBL" id="MVIH01000010">
    <property type="protein sequence ID" value="ORB50496.1"/>
    <property type="molecule type" value="Genomic_DNA"/>
</dbReference>
<evidence type="ECO:0000256" key="1">
    <source>
        <dbReference type="ARBA" id="ARBA00023002"/>
    </source>
</evidence>
<dbReference type="RefSeq" id="WP_083121055.1">
    <property type="nucleotide sequence ID" value="NZ_JACKUO010000043.1"/>
</dbReference>
<comment type="caution">
    <text evidence="3">The sequence shown here is derived from an EMBL/GenBank/DDBJ whole genome shotgun (WGS) entry which is preliminary data.</text>
</comment>
<dbReference type="Proteomes" id="UP000192534">
    <property type="component" value="Unassembled WGS sequence"/>
</dbReference>
<dbReference type="Gene3D" id="3.40.50.720">
    <property type="entry name" value="NAD(P)-binding Rossmann-like Domain"/>
    <property type="match status" value="1"/>
</dbReference>
<evidence type="ECO:0000256" key="2">
    <source>
        <dbReference type="RuleBase" id="RU000363"/>
    </source>
</evidence>
<dbReference type="Pfam" id="PF00106">
    <property type="entry name" value="adh_short"/>
    <property type="match status" value="1"/>
</dbReference>
<dbReference type="InterPro" id="IPR002347">
    <property type="entry name" value="SDR_fam"/>
</dbReference>
<evidence type="ECO:0000313" key="4">
    <source>
        <dbReference type="Proteomes" id="UP000192534"/>
    </source>
</evidence>
<organism evidence="3 4">
    <name type="scientific">Mycolicibacterium rhodesiae</name>
    <name type="common">Mycobacterium rhodesiae</name>
    <dbReference type="NCBI Taxonomy" id="36814"/>
    <lineage>
        <taxon>Bacteria</taxon>
        <taxon>Bacillati</taxon>
        <taxon>Actinomycetota</taxon>
        <taxon>Actinomycetes</taxon>
        <taxon>Mycobacteriales</taxon>
        <taxon>Mycobacteriaceae</taxon>
        <taxon>Mycolicibacterium</taxon>
    </lineage>
</organism>
<dbReference type="GO" id="GO:0016491">
    <property type="term" value="F:oxidoreductase activity"/>
    <property type="evidence" value="ECO:0007669"/>
    <property type="project" value="UniProtKB-KW"/>
</dbReference>
<proteinExistence type="inferred from homology"/>
<reference evidence="3 4" key="1">
    <citation type="submission" date="2016-12" db="EMBL/GenBank/DDBJ databases">
        <title>The new phylogeny of genus Mycobacterium.</title>
        <authorList>
            <person name="Tortoli E."/>
            <person name="Trovato A."/>
            <person name="Cirillo D.M."/>
        </authorList>
    </citation>
    <scope>NUCLEOTIDE SEQUENCE [LARGE SCALE GENOMIC DNA]</scope>
    <source>
        <strain evidence="3 4">DSM 44223</strain>
    </source>
</reference>
<gene>
    <name evidence="3" type="ORF">BST42_20045</name>
</gene>
<dbReference type="InterPro" id="IPR036291">
    <property type="entry name" value="NAD(P)-bd_dom_sf"/>
</dbReference>
<dbReference type="PRINTS" id="PR00080">
    <property type="entry name" value="SDRFAMILY"/>
</dbReference>
<protein>
    <submittedName>
        <fullName evidence="3">Retinol dehydrogenase</fullName>
    </submittedName>
</protein>
<sequence>MRIIVTGGNSGIGKATAAALAAAGHSVVIACRTIPKGERAAAEMSGDIEVRHLDLADLSSVRAFADSVETVDVLVNNAGVLGLPLTRTADGFEAHMGTNHLGHFALTCELGDKITDRVISVSSALYVLGRIHLDDLNWQTREYSMWAAYAQSKLANMLFINELARRGVRAYASDPGMAASDITRDSTGGLHWLGEHLLGHLGQSPPNAARATLQAVTTALPSGTYLAPRFNQWGKPRVTQPRKIARDPAMARRLWELSAQLTSCDWHKHPSNQPQAPGI</sequence>
<keyword evidence="4" id="KW-1185">Reference proteome</keyword>